<keyword evidence="2" id="KW-0813">Transport</keyword>
<dbReference type="EMBL" id="JAAMPA010000001">
    <property type="protein sequence ID" value="NIH66358.1"/>
    <property type="molecule type" value="Genomic_DNA"/>
</dbReference>
<protein>
    <submittedName>
        <fullName evidence="13">ABC transporter ATP-binding protein</fullName>
    </submittedName>
    <submittedName>
        <fullName evidence="14">ABC-type multidrug transport system fused ATPase/permease subunit</fullName>
    </submittedName>
</protein>
<dbReference type="AlphaFoldDB" id="A0A846LM08"/>
<dbReference type="InterPro" id="IPR036640">
    <property type="entry name" value="ABC1_TM_sf"/>
</dbReference>
<keyword evidence="16" id="KW-1185">Reference proteome</keyword>
<feature type="transmembrane region" description="Helical" evidence="10">
    <location>
        <begin position="35"/>
        <end position="63"/>
    </location>
</feature>
<feature type="transmembrane region" description="Helical" evidence="10">
    <location>
        <begin position="271"/>
        <end position="290"/>
    </location>
</feature>
<dbReference type="GO" id="GO:0016887">
    <property type="term" value="F:ATP hydrolysis activity"/>
    <property type="evidence" value="ECO:0007669"/>
    <property type="project" value="InterPro"/>
</dbReference>
<sequence>MSLPKQWPTPTRVVRRYTTAWQQFGPFLGSSKSRIAVMAGGSVVAGLVEAVLLALVASLATALSQGQTQVDALPGPLEFEAPLLVLCLVGMGVAVFRGALQVWLAYVPASMSAAVMANLRRDLFERFTSASWKIQSAERDGHFQSLMTTQAIQASAAVTTLSEGISAVLMFFTLLASAFLLSAPTALILIGASAVLFVMLAPLARRQRGHARALSAENVEYAKGVQEMVQLAEETQVFGASRAYREAVEGMIQEVRRPLLQTRFLNRAVPALYQSVAFFLLLLALTIVFLSGATAIGELGAVVLILIRSLTFGQRIQASSTRMNELIPYMGRLRRALDHYADHTRQDGDQPLSRIERLGMSHVDFGYDAKTPVLHDVSFEASRGEVIGIVGPSGAGKSSIVQLLLRLRLPTSGTVTVNDQDGRDFRLEDWRHRVSYVPQSPQLLWGTVADNIRFYRDDISDADVEEAARKASLHEEILSWPKGYQTVIGQRAAAISGGQRQRLCLARALAGRPDVLILDEPTSALDVKSEQAVQESLARMKGEVLLLLVAHRVSTLSICDRVMVMGDGRLQGIAEPEVLLRDNDFFREITEISQAGHSVP</sequence>
<proteinExistence type="inferred from homology"/>
<dbReference type="EMBL" id="BMMI01000003">
    <property type="protein sequence ID" value="GGL63002.1"/>
    <property type="molecule type" value="Genomic_DNA"/>
</dbReference>
<feature type="domain" description="ABC transmembrane type-1" evidence="12">
    <location>
        <begin position="36"/>
        <end position="308"/>
    </location>
</feature>
<keyword evidence="8 10" id="KW-0472">Membrane</keyword>
<keyword evidence="3" id="KW-1003">Cell membrane</keyword>
<evidence type="ECO:0000256" key="5">
    <source>
        <dbReference type="ARBA" id="ARBA00022741"/>
    </source>
</evidence>
<dbReference type="GO" id="GO:0005524">
    <property type="term" value="F:ATP binding"/>
    <property type="evidence" value="ECO:0007669"/>
    <property type="project" value="UniProtKB-KW"/>
</dbReference>
<dbReference type="InterPro" id="IPR017871">
    <property type="entry name" value="ABC_transporter-like_CS"/>
</dbReference>
<evidence type="ECO:0000313" key="13">
    <source>
        <dbReference type="EMBL" id="GGL63002.1"/>
    </source>
</evidence>
<dbReference type="GO" id="GO:0005886">
    <property type="term" value="C:plasma membrane"/>
    <property type="evidence" value="ECO:0007669"/>
    <property type="project" value="UniProtKB-SubCell"/>
</dbReference>
<name>A0A846LM08_9ACTN</name>
<dbReference type="Pfam" id="PF00664">
    <property type="entry name" value="ABC_membrane"/>
    <property type="match status" value="1"/>
</dbReference>
<dbReference type="PROSITE" id="PS50929">
    <property type="entry name" value="ABC_TM1F"/>
    <property type="match status" value="1"/>
</dbReference>
<dbReference type="Proteomes" id="UP000552836">
    <property type="component" value="Unassembled WGS sequence"/>
</dbReference>
<reference evidence="16" key="2">
    <citation type="journal article" date="2019" name="Int. J. Syst. Evol. Microbiol.">
        <title>The Global Catalogue of Microorganisms (GCM) 10K type strain sequencing project: providing services to taxonomists for standard genome sequencing and annotation.</title>
        <authorList>
            <consortium name="The Broad Institute Genomics Platform"/>
            <consortium name="The Broad Institute Genome Sequencing Center for Infectious Disease"/>
            <person name="Wu L."/>
            <person name="Ma J."/>
        </authorList>
    </citation>
    <scope>NUCLEOTIDE SEQUENCE [LARGE SCALE GENOMIC DNA]</scope>
    <source>
        <strain evidence="16">CGMCC 4.5581</strain>
    </source>
</reference>
<dbReference type="Gene3D" id="1.20.1560.10">
    <property type="entry name" value="ABC transporter type 1, transmembrane domain"/>
    <property type="match status" value="1"/>
</dbReference>
<dbReference type="PANTHER" id="PTHR24221">
    <property type="entry name" value="ATP-BINDING CASSETTE SUB-FAMILY B"/>
    <property type="match status" value="1"/>
</dbReference>
<evidence type="ECO:0000256" key="3">
    <source>
        <dbReference type="ARBA" id="ARBA00022475"/>
    </source>
</evidence>
<dbReference type="SMART" id="SM00382">
    <property type="entry name" value="AAA"/>
    <property type="match status" value="1"/>
</dbReference>
<gene>
    <name evidence="14" type="ORF">FB380_000804</name>
    <name evidence="13" type="ORF">GCM10011589_19030</name>
</gene>
<dbReference type="InterPro" id="IPR039421">
    <property type="entry name" value="Type_1_exporter"/>
</dbReference>
<evidence type="ECO:0000256" key="10">
    <source>
        <dbReference type="SAM" id="Phobius"/>
    </source>
</evidence>
<dbReference type="SUPFAM" id="SSF52540">
    <property type="entry name" value="P-loop containing nucleoside triphosphate hydrolases"/>
    <property type="match status" value="1"/>
</dbReference>
<comment type="similarity">
    <text evidence="9">Belongs to the ABC transporter superfamily. Lipid exporter (TC 3.A.1.106) family.</text>
</comment>
<comment type="caution">
    <text evidence="14">The sequence shown here is derived from an EMBL/GenBank/DDBJ whole genome shotgun (WGS) entry which is preliminary data.</text>
</comment>
<evidence type="ECO:0000256" key="2">
    <source>
        <dbReference type="ARBA" id="ARBA00022448"/>
    </source>
</evidence>
<reference evidence="14 15" key="3">
    <citation type="submission" date="2020-02" db="EMBL/GenBank/DDBJ databases">
        <title>Sequencing the genomes of 1000 actinobacteria strains.</title>
        <authorList>
            <person name="Klenk H.-P."/>
        </authorList>
    </citation>
    <scope>NUCLEOTIDE SEQUENCE [LARGE SCALE GENOMIC DNA]</scope>
    <source>
        <strain evidence="14 15">DSM 45201</strain>
    </source>
</reference>
<reference evidence="13" key="4">
    <citation type="submission" date="2024-05" db="EMBL/GenBank/DDBJ databases">
        <authorList>
            <person name="Sun Q."/>
            <person name="Zhou Y."/>
        </authorList>
    </citation>
    <scope>NUCLEOTIDE SEQUENCE</scope>
    <source>
        <strain evidence="13">CGMCC 4.5581</strain>
    </source>
</reference>
<feature type="transmembrane region" description="Helical" evidence="10">
    <location>
        <begin position="83"/>
        <end position="106"/>
    </location>
</feature>
<evidence type="ECO:0000256" key="6">
    <source>
        <dbReference type="ARBA" id="ARBA00022840"/>
    </source>
</evidence>
<comment type="subcellular location">
    <subcellularLocation>
        <location evidence="1">Cell membrane</location>
        <topology evidence="1">Multi-pass membrane protein</topology>
    </subcellularLocation>
</comment>
<evidence type="ECO:0000256" key="7">
    <source>
        <dbReference type="ARBA" id="ARBA00022989"/>
    </source>
</evidence>
<dbReference type="PROSITE" id="PS00211">
    <property type="entry name" value="ABC_TRANSPORTER_1"/>
    <property type="match status" value="1"/>
</dbReference>
<dbReference type="InterPro" id="IPR027417">
    <property type="entry name" value="P-loop_NTPase"/>
</dbReference>
<dbReference type="PROSITE" id="PS50893">
    <property type="entry name" value="ABC_TRANSPORTER_2"/>
    <property type="match status" value="1"/>
</dbReference>
<keyword evidence="5" id="KW-0547">Nucleotide-binding</keyword>
<keyword evidence="4 10" id="KW-0812">Transmembrane</keyword>
<dbReference type="Pfam" id="PF00005">
    <property type="entry name" value="ABC_tran"/>
    <property type="match status" value="1"/>
</dbReference>
<accession>A0A846LM08</accession>
<dbReference type="GO" id="GO:0034040">
    <property type="term" value="F:ATPase-coupled lipid transmembrane transporter activity"/>
    <property type="evidence" value="ECO:0007669"/>
    <property type="project" value="TreeGrafter"/>
</dbReference>
<evidence type="ECO:0000313" key="15">
    <source>
        <dbReference type="Proteomes" id="UP000552836"/>
    </source>
</evidence>
<evidence type="ECO:0000259" key="11">
    <source>
        <dbReference type="PROSITE" id="PS50893"/>
    </source>
</evidence>
<evidence type="ECO:0000256" key="4">
    <source>
        <dbReference type="ARBA" id="ARBA00022692"/>
    </source>
</evidence>
<evidence type="ECO:0000256" key="9">
    <source>
        <dbReference type="ARBA" id="ARBA00061644"/>
    </source>
</evidence>
<dbReference type="InterPro" id="IPR011527">
    <property type="entry name" value="ABC1_TM_dom"/>
</dbReference>
<keyword evidence="7 10" id="KW-1133">Transmembrane helix</keyword>
<evidence type="ECO:0000313" key="16">
    <source>
        <dbReference type="Proteomes" id="UP000648663"/>
    </source>
</evidence>
<evidence type="ECO:0000256" key="8">
    <source>
        <dbReference type="ARBA" id="ARBA00023136"/>
    </source>
</evidence>
<dbReference type="SUPFAM" id="SSF90123">
    <property type="entry name" value="ABC transporter transmembrane region"/>
    <property type="match status" value="1"/>
</dbReference>
<dbReference type="PANTHER" id="PTHR24221:SF614">
    <property type="entry name" value="GLUTATHIONE_L-CYSTEINE TRANSPORT SYSTEM ATP-BINDING_PERMEASE PROTEIN CYDC"/>
    <property type="match status" value="1"/>
</dbReference>
<dbReference type="InterPro" id="IPR003439">
    <property type="entry name" value="ABC_transporter-like_ATP-bd"/>
</dbReference>
<dbReference type="RefSeq" id="WP_166753956.1">
    <property type="nucleotide sequence ID" value="NZ_BAABJU010000010.1"/>
</dbReference>
<dbReference type="Proteomes" id="UP000648663">
    <property type="component" value="Unassembled WGS sequence"/>
</dbReference>
<dbReference type="GO" id="GO:0140359">
    <property type="term" value="F:ABC-type transporter activity"/>
    <property type="evidence" value="ECO:0007669"/>
    <property type="project" value="InterPro"/>
</dbReference>
<feature type="domain" description="ABC transporter" evidence="11">
    <location>
        <begin position="358"/>
        <end position="592"/>
    </location>
</feature>
<evidence type="ECO:0000313" key="14">
    <source>
        <dbReference type="EMBL" id="NIH66358.1"/>
    </source>
</evidence>
<dbReference type="FunFam" id="3.40.50.300:FF:000299">
    <property type="entry name" value="ABC transporter ATP-binding protein/permease"/>
    <property type="match status" value="1"/>
</dbReference>
<reference evidence="13" key="1">
    <citation type="journal article" date="2014" name="Int. J. Syst. Evol. Microbiol.">
        <title>Complete genome of a new Firmicutes species belonging to the dominant human colonic microbiota ('Ruminococcus bicirculans') reveals two chromosomes and a selective capacity to utilize plant glucans.</title>
        <authorList>
            <consortium name="NISC Comparative Sequencing Program"/>
            <person name="Wegmann U."/>
            <person name="Louis P."/>
            <person name="Goesmann A."/>
            <person name="Henrissat B."/>
            <person name="Duncan S.H."/>
            <person name="Flint H.J."/>
        </authorList>
    </citation>
    <scope>NUCLEOTIDE SEQUENCE</scope>
    <source>
        <strain evidence="13">CGMCC 4.5581</strain>
    </source>
</reference>
<dbReference type="InterPro" id="IPR003593">
    <property type="entry name" value="AAA+_ATPase"/>
</dbReference>
<dbReference type="Gene3D" id="3.40.50.300">
    <property type="entry name" value="P-loop containing nucleotide triphosphate hydrolases"/>
    <property type="match status" value="1"/>
</dbReference>
<feature type="transmembrane region" description="Helical" evidence="10">
    <location>
        <begin position="186"/>
        <end position="204"/>
    </location>
</feature>
<keyword evidence="6 13" id="KW-0067">ATP-binding</keyword>
<organism evidence="14 15">
    <name type="scientific">Modestobacter marinus</name>
    <dbReference type="NCBI Taxonomy" id="477641"/>
    <lineage>
        <taxon>Bacteria</taxon>
        <taxon>Bacillati</taxon>
        <taxon>Actinomycetota</taxon>
        <taxon>Actinomycetes</taxon>
        <taxon>Geodermatophilales</taxon>
        <taxon>Geodermatophilaceae</taxon>
        <taxon>Modestobacter</taxon>
    </lineage>
</organism>
<evidence type="ECO:0000256" key="1">
    <source>
        <dbReference type="ARBA" id="ARBA00004651"/>
    </source>
</evidence>
<feature type="transmembrane region" description="Helical" evidence="10">
    <location>
        <begin position="156"/>
        <end position="180"/>
    </location>
</feature>
<evidence type="ECO:0000259" key="12">
    <source>
        <dbReference type="PROSITE" id="PS50929"/>
    </source>
</evidence>